<feature type="transmembrane region" description="Helical" evidence="6">
    <location>
        <begin position="79"/>
        <end position="97"/>
    </location>
</feature>
<dbReference type="Pfam" id="PF07690">
    <property type="entry name" value="MFS_1"/>
    <property type="match status" value="1"/>
</dbReference>
<feature type="transmembrane region" description="Helical" evidence="6">
    <location>
        <begin position="342"/>
        <end position="365"/>
    </location>
</feature>
<evidence type="ECO:0000313" key="8">
    <source>
        <dbReference type="EMBL" id="AJY74631.1"/>
    </source>
</evidence>
<sequence length="413" mass="44695">MSTTAIKPIPRRKLLFVAGLGWLFDAMDVGIIAFIGAALMKDWNLLPHQVGWIGSVNSIGMMVGALLAGILADRVGRKPILIATILLFSVASGLSALTTTFAAFLVLRFIIGVGLGGELPVSSTLVSESVPEKHSGRTIVLLDTFWVAGWVISALISFFVIPRFGWQWALVICALPAFYTVFLRKGIPDSPSFRQPKKQKPSIAQNIKTLWSPKYRKTTLMLWLMSFCVFCAYYGMFLWLPSVMVLKGFALIKSFGYVLVMTLAQLPGLLTAAWLIDKIGRKFVLVTFLAGAAVCGYLFGNADSLAMLMLFGILLSFFNVGAIGTIWAYTPEQYEPEVRSTGTGMASALGRIGGILGPLVLGYLVKAGVSFDVIFATFCIIIAIGALSVLVLGKETRPDPSAADEFEASEQHA</sequence>
<keyword evidence="2" id="KW-0813">Transport</keyword>
<dbReference type="OrthoDB" id="9787026at2"/>
<feature type="domain" description="Major facilitator superfamily (MFS) profile" evidence="7">
    <location>
        <begin position="14"/>
        <end position="397"/>
    </location>
</feature>
<keyword evidence="9" id="KW-1185">Reference proteome</keyword>
<evidence type="ECO:0000256" key="5">
    <source>
        <dbReference type="ARBA" id="ARBA00023136"/>
    </source>
</evidence>
<dbReference type="InterPro" id="IPR036259">
    <property type="entry name" value="MFS_trans_sf"/>
</dbReference>
<dbReference type="EMBL" id="CP011058">
    <property type="protein sequence ID" value="AJY74631.1"/>
    <property type="molecule type" value="Genomic_DNA"/>
</dbReference>
<dbReference type="InterPro" id="IPR005829">
    <property type="entry name" value="Sugar_transporter_CS"/>
</dbReference>
<dbReference type="Gene3D" id="1.20.1250.20">
    <property type="entry name" value="MFS general substrate transporter like domains"/>
    <property type="match status" value="1"/>
</dbReference>
<feature type="transmembrane region" description="Helical" evidence="6">
    <location>
        <begin position="371"/>
        <end position="392"/>
    </location>
</feature>
<feature type="transmembrane region" description="Helical" evidence="6">
    <location>
        <begin position="166"/>
        <end position="184"/>
    </location>
</feature>
<dbReference type="PATRIC" id="fig|1126833.4.peg.1901"/>
<protein>
    <submittedName>
        <fullName evidence="8">Major facilitator transporter</fullName>
    </submittedName>
</protein>
<dbReference type="PROSITE" id="PS50850">
    <property type="entry name" value="MFS"/>
    <property type="match status" value="1"/>
</dbReference>
<feature type="transmembrane region" description="Helical" evidence="6">
    <location>
        <begin position="52"/>
        <end position="72"/>
    </location>
</feature>
<evidence type="ECO:0000256" key="2">
    <source>
        <dbReference type="ARBA" id="ARBA00022448"/>
    </source>
</evidence>
<evidence type="ECO:0000313" key="9">
    <source>
        <dbReference type="Proteomes" id="UP000032633"/>
    </source>
</evidence>
<accession>A0A0D5NHA2</accession>
<feature type="transmembrane region" description="Helical" evidence="6">
    <location>
        <begin position="14"/>
        <end position="40"/>
    </location>
</feature>
<dbReference type="SUPFAM" id="SSF103473">
    <property type="entry name" value="MFS general substrate transporter"/>
    <property type="match status" value="1"/>
</dbReference>
<feature type="transmembrane region" description="Helical" evidence="6">
    <location>
        <begin position="283"/>
        <end position="300"/>
    </location>
</feature>
<evidence type="ECO:0000256" key="4">
    <source>
        <dbReference type="ARBA" id="ARBA00022989"/>
    </source>
</evidence>
<dbReference type="GO" id="GO:0005886">
    <property type="term" value="C:plasma membrane"/>
    <property type="evidence" value="ECO:0007669"/>
    <property type="project" value="UniProtKB-SubCell"/>
</dbReference>
<gene>
    <name evidence="8" type="ORF">VN24_08615</name>
</gene>
<dbReference type="STRING" id="1126833.VN24_08615"/>
<dbReference type="PANTHER" id="PTHR23511:SF34">
    <property type="entry name" value="SYNAPTIC VESICLE GLYCOPROTEIN 2"/>
    <property type="match status" value="1"/>
</dbReference>
<dbReference type="Proteomes" id="UP000032633">
    <property type="component" value="Chromosome"/>
</dbReference>
<evidence type="ECO:0000256" key="3">
    <source>
        <dbReference type="ARBA" id="ARBA00022692"/>
    </source>
</evidence>
<dbReference type="CDD" id="cd17316">
    <property type="entry name" value="MFS_SV2_like"/>
    <property type="match status" value="1"/>
</dbReference>
<reference evidence="9" key="2">
    <citation type="submission" date="2015-03" db="EMBL/GenBank/DDBJ databases">
        <title>Genome sequence of Paenibacillus beijingensis strain DSM 24997T.</title>
        <authorList>
            <person name="Kwak Y."/>
            <person name="Shin J.-H."/>
        </authorList>
    </citation>
    <scope>NUCLEOTIDE SEQUENCE [LARGE SCALE GENOMIC DNA]</scope>
    <source>
        <strain evidence="9">DSM 24997</strain>
    </source>
</reference>
<dbReference type="GO" id="GO:0022857">
    <property type="term" value="F:transmembrane transporter activity"/>
    <property type="evidence" value="ECO:0007669"/>
    <property type="project" value="InterPro"/>
</dbReference>
<keyword evidence="5 6" id="KW-0472">Membrane</keyword>
<keyword evidence="3 6" id="KW-0812">Transmembrane</keyword>
<dbReference type="InterPro" id="IPR011701">
    <property type="entry name" value="MFS"/>
</dbReference>
<evidence type="ECO:0000256" key="1">
    <source>
        <dbReference type="ARBA" id="ARBA00004651"/>
    </source>
</evidence>
<feature type="transmembrane region" description="Helical" evidence="6">
    <location>
        <begin position="103"/>
        <end position="126"/>
    </location>
</feature>
<evidence type="ECO:0000259" key="7">
    <source>
        <dbReference type="PROSITE" id="PS50850"/>
    </source>
</evidence>
<dbReference type="KEGG" id="pbj:VN24_08615"/>
<feature type="transmembrane region" description="Helical" evidence="6">
    <location>
        <begin position="138"/>
        <end position="160"/>
    </location>
</feature>
<proteinExistence type="predicted"/>
<feature type="transmembrane region" description="Helical" evidence="6">
    <location>
        <begin position="220"/>
        <end position="240"/>
    </location>
</feature>
<dbReference type="InterPro" id="IPR020846">
    <property type="entry name" value="MFS_dom"/>
</dbReference>
<feature type="transmembrane region" description="Helical" evidence="6">
    <location>
        <begin position="306"/>
        <end position="330"/>
    </location>
</feature>
<dbReference type="PANTHER" id="PTHR23511">
    <property type="entry name" value="SYNAPTIC VESICLE GLYCOPROTEIN 2"/>
    <property type="match status" value="1"/>
</dbReference>
<feature type="transmembrane region" description="Helical" evidence="6">
    <location>
        <begin position="255"/>
        <end position="276"/>
    </location>
</feature>
<dbReference type="HOGENOM" id="CLU_001265_46_6_9"/>
<name>A0A0D5NHA2_9BACL</name>
<comment type="subcellular location">
    <subcellularLocation>
        <location evidence="1">Cell membrane</location>
        <topology evidence="1">Multi-pass membrane protein</topology>
    </subcellularLocation>
</comment>
<dbReference type="AlphaFoldDB" id="A0A0D5NHA2"/>
<keyword evidence="4 6" id="KW-1133">Transmembrane helix</keyword>
<evidence type="ECO:0000256" key="6">
    <source>
        <dbReference type="SAM" id="Phobius"/>
    </source>
</evidence>
<organism evidence="8 9">
    <name type="scientific">Paenibacillus beijingensis</name>
    <dbReference type="NCBI Taxonomy" id="1126833"/>
    <lineage>
        <taxon>Bacteria</taxon>
        <taxon>Bacillati</taxon>
        <taxon>Bacillota</taxon>
        <taxon>Bacilli</taxon>
        <taxon>Bacillales</taxon>
        <taxon>Paenibacillaceae</taxon>
        <taxon>Paenibacillus</taxon>
    </lineage>
</organism>
<dbReference type="PROSITE" id="PS00216">
    <property type="entry name" value="SUGAR_TRANSPORT_1"/>
    <property type="match status" value="2"/>
</dbReference>
<reference evidence="8 9" key="1">
    <citation type="journal article" date="2015" name="J. Biotechnol.">
        <title>Complete genome sequence of Paenibacillus beijingensis 7188(T) (=DSM 24997(T)), a novel rhizobacterium from jujube garden soil.</title>
        <authorList>
            <person name="Kwak Y."/>
            <person name="Shin J.H."/>
        </authorList>
    </citation>
    <scope>NUCLEOTIDE SEQUENCE [LARGE SCALE GENOMIC DNA]</scope>
    <source>
        <strain evidence="8 9">DSM 24997</strain>
    </source>
</reference>
<dbReference type="RefSeq" id="WP_045670064.1">
    <property type="nucleotide sequence ID" value="NZ_CP011058.1"/>
</dbReference>